<gene>
    <name evidence="9" type="ORF">D3Z39_04170</name>
</gene>
<dbReference type="PANTHER" id="PTHR43280:SF10">
    <property type="entry name" value="REGULATORY PROTEIN POCR"/>
    <property type="match status" value="1"/>
</dbReference>
<dbReference type="InterPro" id="IPR018062">
    <property type="entry name" value="HTH_AraC-typ_CS"/>
</dbReference>
<evidence type="ECO:0000256" key="2">
    <source>
        <dbReference type="ARBA" id="ARBA00023015"/>
    </source>
</evidence>
<keyword evidence="4" id="KW-0804">Transcription</keyword>
<keyword evidence="6" id="KW-0597">Phosphoprotein</keyword>
<dbReference type="Gene3D" id="3.40.50.2300">
    <property type="match status" value="1"/>
</dbReference>
<dbReference type="Proteomes" id="UP000446348">
    <property type="component" value="Unassembled WGS sequence"/>
</dbReference>
<dbReference type="PROSITE" id="PS01124">
    <property type="entry name" value="HTH_ARAC_FAMILY_2"/>
    <property type="match status" value="1"/>
</dbReference>
<comment type="caution">
    <text evidence="9">The sequence shown here is derived from an EMBL/GenBank/DDBJ whole genome shotgun (WGS) entry which is preliminary data.</text>
</comment>
<feature type="domain" description="Response regulatory" evidence="8">
    <location>
        <begin position="5"/>
        <end position="122"/>
    </location>
</feature>
<reference evidence="9 10" key="1">
    <citation type="submission" date="2018-08" db="EMBL/GenBank/DDBJ databases">
        <title>Murine metabolic-syndrome-specific gut microbial biobank.</title>
        <authorList>
            <person name="Liu C."/>
        </authorList>
    </citation>
    <scope>NUCLEOTIDE SEQUENCE [LARGE SCALE GENOMIC DNA]</scope>
    <source>
        <strain evidence="9 10">X69</strain>
    </source>
</reference>
<evidence type="ECO:0000313" key="10">
    <source>
        <dbReference type="Proteomes" id="UP000446348"/>
    </source>
</evidence>
<dbReference type="RefSeq" id="WP_160208944.1">
    <property type="nucleotide sequence ID" value="NZ_QXWZ01000005.1"/>
</dbReference>
<dbReference type="Pfam" id="PF12833">
    <property type="entry name" value="HTH_18"/>
    <property type="match status" value="1"/>
</dbReference>
<feature type="domain" description="HTH araC/xylS-type" evidence="7">
    <location>
        <begin position="389"/>
        <end position="488"/>
    </location>
</feature>
<dbReference type="InterPro" id="IPR011006">
    <property type="entry name" value="CheY-like_superfamily"/>
</dbReference>
<dbReference type="CDD" id="cd17536">
    <property type="entry name" value="REC_YesN-like"/>
    <property type="match status" value="1"/>
</dbReference>
<dbReference type="GO" id="GO:0043565">
    <property type="term" value="F:sequence-specific DNA binding"/>
    <property type="evidence" value="ECO:0007669"/>
    <property type="project" value="InterPro"/>
</dbReference>
<dbReference type="PROSITE" id="PS00041">
    <property type="entry name" value="HTH_ARAC_FAMILY_1"/>
    <property type="match status" value="1"/>
</dbReference>
<dbReference type="SUPFAM" id="SSF52172">
    <property type="entry name" value="CheY-like"/>
    <property type="match status" value="1"/>
</dbReference>
<dbReference type="EMBL" id="QXWZ01000005">
    <property type="protein sequence ID" value="NBI78073.1"/>
    <property type="molecule type" value="Genomic_DNA"/>
</dbReference>
<evidence type="ECO:0000259" key="7">
    <source>
        <dbReference type="PROSITE" id="PS01124"/>
    </source>
</evidence>
<proteinExistence type="predicted"/>
<dbReference type="Pfam" id="PF00072">
    <property type="entry name" value="Response_reg"/>
    <property type="match status" value="1"/>
</dbReference>
<dbReference type="SMART" id="SM00342">
    <property type="entry name" value="HTH_ARAC"/>
    <property type="match status" value="1"/>
</dbReference>
<dbReference type="SUPFAM" id="SSF46689">
    <property type="entry name" value="Homeodomain-like"/>
    <property type="match status" value="2"/>
</dbReference>
<dbReference type="InterPro" id="IPR009057">
    <property type="entry name" value="Homeodomain-like_sf"/>
</dbReference>
<dbReference type="GO" id="GO:0003700">
    <property type="term" value="F:DNA-binding transcription factor activity"/>
    <property type="evidence" value="ECO:0007669"/>
    <property type="project" value="InterPro"/>
</dbReference>
<evidence type="ECO:0000256" key="3">
    <source>
        <dbReference type="ARBA" id="ARBA00023125"/>
    </source>
</evidence>
<dbReference type="OrthoDB" id="9794370at2"/>
<dbReference type="PROSITE" id="PS50110">
    <property type="entry name" value="RESPONSE_REGULATORY"/>
    <property type="match status" value="1"/>
</dbReference>
<dbReference type="Gene3D" id="1.10.10.60">
    <property type="entry name" value="Homeodomain-like"/>
    <property type="match status" value="2"/>
</dbReference>
<dbReference type="InterPro" id="IPR001789">
    <property type="entry name" value="Sig_transdc_resp-reg_receiver"/>
</dbReference>
<dbReference type="GO" id="GO:0000160">
    <property type="term" value="P:phosphorelay signal transduction system"/>
    <property type="evidence" value="ECO:0007669"/>
    <property type="project" value="InterPro"/>
</dbReference>
<name>A0A845REH7_9FIRM</name>
<dbReference type="InterPro" id="IPR018060">
    <property type="entry name" value="HTH_AraC"/>
</dbReference>
<organism evidence="9 10">
    <name type="scientific">Anaerotruncus colihominis</name>
    <dbReference type="NCBI Taxonomy" id="169435"/>
    <lineage>
        <taxon>Bacteria</taxon>
        <taxon>Bacillati</taxon>
        <taxon>Bacillota</taxon>
        <taxon>Clostridia</taxon>
        <taxon>Eubacteriales</taxon>
        <taxon>Oscillospiraceae</taxon>
        <taxon>Anaerotruncus</taxon>
    </lineage>
</organism>
<dbReference type="AlphaFoldDB" id="A0A845REH7"/>
<keyword evidence="3" id="KW-0238">DNA-binding</keyword>
<comment type="function">
    <text evidence="5">May play the central regulatory role in sporulation. It may be an element of the effector pathway responsible for the activation of sporulation genes in response to nutritional stress. Spo0A may act in concert with spo0H (a sigma factor) to control the expression of some genes that are critical to the sporulation process.</text>
</comment>
<protein>
    <recommendedName>
        <fullName evidence="1">Stage 0 sporulation protein A homolog</fullName>
    </recommendedName>
</protein>
<evidence type="ECO:0000256" key="1">
    <source>
        <dbReference type="ARBA" id="ARBA00018672"/>
    </source>
</evidence>
<evidence type="ECO:0000256" key="4">
    <source>
        <dbReference type="ARBA" id="ARBA00023163"/>
    </source>
</evidence>
<evidence type="ECO:0000259" key="8">
    <source>
        <dbReference type="PROSITE" id="PS50110"/>
    </source>
</evidence>
<accession>A0A845REH7</accession>
<keyword evidence="2" id="KW-0805">Transcription regulation</keyword>
<evidence type="ECO:0000256" key="5">
    <source>
        <dbReference type="ARBA" id="ARBA00024867"/>
    </source>
</evidence>
<evidence type="ECO:0000256" key="6">
    <source>
        <dbReference type="PROSITE-ProRule" id="PRU00169"/>
    </source>
</evidence>
<sequence>MKLIETILVDDDQLALEYIEELIDWQAAGFHIAGRALDGEQGYRLYQRVRPKLVIADVRMPVMDGIALAERILQDGRGACVLLLSNFDEFSYVRQAMRAGIRDYILKHELDAPSLLEKLSSVKMELSQKERENWDAAESFIRAQFTRPEPPLPKNQTESDLLHRQFQYLLVREALPFLELVQLCGGREQQANNQAELIRTGWTRPEQVGCVTAVGRGIFAVVLEAENKASAVESQQKMFFSAQKLSRFLENHLGHPCSIFTVSAPCTLPFAAALWKKFSHTLDACWFFEEGAASEWEEFARQQSSSSAPPCPAADGEPYALLKELVRVQNYPLFLQSARQVLRQILTDPSQPAFDPVQEPAGWHTAQAFLTWAGGRLAQAHPNWSQPVREAAAYIRAQYRDPGLSVQQIAQHAAVSRSHLSALFRAEVGSGVNEYLAQYRIDQAAALMETGRYKIYEVSEMVGYSSSQYFCRVFKKLKGYPPRTERRGRD</sequence>
<evidence type="ECO:0000313" key="9">
    <source>
        <dbReference type="EMBL" id="NBI78073.1"/>
    </source>
</evidence>
<dbReference type="SMART" id="SM00448">
    <property type="entry name" value="REC"/>
    <property type="match status" value="1"/>
</dbReference>
<feature type="modified residue" description="4-aspartylphosphate" evidence="6">
    <location>
        <position position="57"/>
    </location>
</feature>
<dbReference type="PANTHER" id="PTHR43280">
    <property type="entry name" value="ARAC-FAMILY TRANSCRIPTIONAL REGULATOR"/>
    <property type="match status" value="1"/>
</dbReference>